<dbReference type="EMBL" id="JAEHOI010000002">
    <property type="protein sequence ID" value="MBK0420827.1"/>
    <property type="molecule type" value="Genomic_DNA"/>
</dbReference>
<dbReference type="Proteomes" id="UP000618733">
    <property type="component" value="Unassembled WGS sequence"/>
</dbReference>
<comment type="caution">
    <text evidence="2">The sequence shown here is derived from an EMBL/GenBank/DDBJ whole genome shotgun (WGS) entry which is preliminary data.</text>
</comment>
<reference evidence="2" key="1">
    <citation type="submission" date="2020-12" db="EMBL/GenBank/DDBJ databases">
        <title>Leucobacter sp. CAS2, isolated from Chromium sludge.</title>
        <authorList>
            <person name="Xu Z."/>
        </authorList>
    </citation>
    <scope>NUCLEOTIDE SEQUENCE</scope>
    <source>
        <strain evidence="2">CSA2</strain>
    </source>
</reference>
<protein>
    <submittedName>
        <fullName evidence="2">Uncharacterized protein</fullName>
    </submittedName>
</protein>
<keyword evidence="1" id="KW-1133">Transmembrane helix</keyword>
<accession>A0A934UXE0</accession>
<dbReference type="AlphaFoldDB" id="A0A934UXE0"/>
<keyword evidence="3" id="KW-1185">Reference proteome</keyword>
<evidence type="ECO:0000313" key="3">
    <source>
        <dbReference type="Proteomes" id="UP000618733"/>
    </source>
</evidence>
<name>A0A934UXE0_9MICO</name>
<proteinExistence type="predicted"/>
<dbReference type="RefSeq" id="WP_200131042.1">
    <property type="nucleotide sequence ID" value="NZ_JAEHOI010000002.1"/>
</dbReference>
<keyword evidence="1" id="KW-0472">Membrane</keyword>
<gene>
    <name evidence="2" type="ORF">JD292_01855</name>
</gene>
<evidence type="ECO:0000313" key="2">
    <source>
        <dbReference type="EMBL" id="MBK0420827.1"/>
    </source>
</evidence>
<feature type="transmembrane region" description="Helical" evidence="1">
    <location>
        <begin position="7"/>
        <end position="28"/>
    </location>
</feature>
<evidence type="ECO:0000256" key="1">
    <source>
        <dbReference type="SAM" id="Phobius"/>
    </source>
</evidence>
<keyword evidence="1" id="KW-0812">Transmembrane</keyword>
<organism evidence="2 3">
    <name type="scientific">Leucobacter edaphi</name>
    <dbReference type="NCBI Taxonomy" id="2796472"/>
    <lineage>
        <taxon>Bacteria</taxon>
        <taxon>Bacillati</taxon>
        <taxon>Actinomycetota</taxon>
        <taxon>Actinomycetes</taxon>
        <taxon>Micrococcales</taxon>
        <taxon>Microbacteriaceae</taxon>
        <taxon>Leucobacter</taxon>
    </lineage>
</organism>
<feature type="transmembrane region" description="Helical" evidence="1">
    <location>
        <begin position="34"/>
        <end position="52"/>
    </location>
</feature>
<sequence>MRKWSPGLVWVGVSLIVIGAALTGVQIAWFDLNLVAVLSKVFLVVLGVALLWQSARNGRGREKAPHSASGVEGAE</sequence>